<keyword evidence="2" id="KW-0378">Hydrolase</keyword>
<dbReference type="GO" id="GO:0004065">
    <property type="term" value="F:arylsulfatase activity"/>
    <property type="evidence" value="ECO:0007669"/>
    <property type="project" value="TreeGrafter"/>
</dbReference>
<dbReference type="AlphaFoldDB" id="X1GS43"/>
<sequence>DGKRNVYSHDLVTDFALDFIRGCKADPFFLYLPYTIPHAKYEIPSTEPYTDKPWPQNAKVHAAMITRMDRDVGKILALLKELHIDEQTIVFFCSDNGAAQRWEGIFDSSGPLRGRKRDMYEGGIRTPMVVRWPGKVPAGKLNAIAVWYFADVLPTLTDLVGVKPPSGIDGISVLPTLLGKKQRTDDRFLYWEFFERNFQQAVRWRNYKAVRPAPGKPLELYDLAKDLAEKHNIADRHPKVIARIEAYLKTARTDSPNWPVKPAKKKE</sequence>
<name>X1GS43_9ZZZZ</name>
<reference evidence="4" key="1">
    <citation type="journal article" date="2014" name="Front. Microbiol.">
        <title>High frequency of phylogenetically diverse reductive dehalogenase-homologous genes in deep subseafloor sedimentary metagenomes.</title>
        <authorList>
            <person name="Kawai M."/>
            <person name="Futagami T."/>
            <person name="Toyoda A."/>
            <person name="Takaki Y."/>
            <person name="Nishi S."/>
            <person name="Hori S."/>
            <person name="Arai W."/>
            <person name="Tsubouchi T."/>
            <person name="Morono Y."/>
            <person name="Uchiyama I."/>
            <person name="Ito T."/>
            <person name="Fujiyama A."/>
            <person name="Inagaki F."/>
            <person name="Takami H."/>
        </authorList>
    </citation>
    <scope>NUCLEOTIDE SEQUENCE</scope>
    <source>
        <strain evidence="4">Expedition CK06-06</strain>
    </source>
</reference>
<comment type="caution">
    <text evidence="4">The sequence shown here is derived from an EMBL/GenBank/DDBJ whole genome shotgun (WGS) entry which is preliminary data.</text>
</comment>
<protein>
    <recommendedName>
        <fullName evidence="3">Sulfatase N-terminal domain-containing protein</fullName>
    </recommendedName>
</protein>
<dbReference type="EMBL" id="BARU01006711">
    <property type="protein sequence ID" value="GAH35843.1"/>
    <property type="molecule type" value="Genomic_DNA"/>
</dbReference>
<dbReference type="Gene3D" id="3.40.720.10">
    <property type="entry name" value="Alkaline Phosphatase, subunit A"/>
    <property type="match status" value="1"/>
</dbReference>
<dbReference type="InterPro" id="IPR017850">
    <property type="entry name" value="Alkaline_phosphatase_core_sf"/>
</dbReference>
<dbReference type="PANTHER" id="PTHR42693">
    <property type="entry name" value="ARYLSULFATASE FAMILY MEMBER"/>
    <property type="match status" value="1"/>
</dbReference>
<dbReference type="SUPFAM" id="SSF53649">
    <property type="entry name" value="Alkaline phosphatase-like"/>
    <property type="match status" value="1"/>
</dbReference>
<dbReference type="PANTHER" id="PTHR42693:SF53">
    <property type="entry name" value="ENDO-4-O-SULFATASE"/>
    <property type="match status" value="1"/>
</dbReference>
<dbReference type="InterPro" id="IPR050738">
    <property type="entry name" value="Sulfatase"/>
</dbReference>
<dbReference type="Gene3D" id="3.30.1120.10">
    <property type="match status" value="1"/>
</dbReference>
<accession>X1GS43</accession>
<feature type="domain" description="Sulfatase N-terminal" evidence="3">
    <location>
        <begin position="7"/>
        <end position="162"/>
    </location>
</feature>
<dbReference type="InterPro" id="IPR000917">
    <property type="entry name" value="Sulfatase_N"/>
</dbReference>
<feature type="non-terminal residue" evidence="4">
    <location>
        <position position="1"/>
    </location>
</feature>
<dbReference type="Pfam" id="PF00884">
    <property type="entry name" value="Sulfatase"/>
    <property type="match status" value="1"/>
</dbReference>
<evidence type="ECO:0000259" key="3">
    <source>
        <dbReference type="Pfam" id="PF00884"/>
    </source>
</evidence>
<evidence type="ECO:0000313" key="4">
    <source>
        <dbReference type="EMBL" id="GAH35843.1"/>
    </source>
</evidence>
<comment type="similarity">
    <text evidence="1">Belongs to the sulfatase family.</text>
</comment>
<gene>
    <name evidence="4" type="ORF">S03H2_13221</name>
</gene>
<evidence type="ECO:0000256" key="1">
    <source>
        <dbReference type="ARBA" id="ARBA00008779"/>
    </source>
</evidence>
<evidence type="ECO:0000256" key="2">
    <source>
        <dbReference type="ARBA" id="ARBA00022801"/>
    </source>
</evidence>
<proteinExistence type="inferred from homology"/>
<organism evidence="4">
    <name type="scientific">marine sediment metagenome</name>
    <dbReference type="NCBI Taxonomy" id="412755"/>
    <lineage>
        <taxon>unclassified sequences</taxon>
        <taxon>metagenomes</taxon>
        <taxon>ecological metagenomes</taxon>
    </lineage>
</organism>